<sequence length="814" mass="91361">MELDEEEKVSGGDELPEDEASSDDGGEVEGEVEELTKKVEYGTVYVTRCLRRRTGPHVLQAAKEILLQLRQSELHVATIHTDRAPEFKAKAFKTWVNDEKIRHSRTAGGDPAANSTAELGVKWAKSRVRALLKSGNASPNEWPMAIDHASAQMWSKAFPHSPWTNAPAVAFGSEVWYRAKTYKGKREKIYDPDGTRWKKGLHRGPARDVSRGHLILREDGGLTIAKGVKFNILDPDRALPELVPNSIVEGVPINLIEDNKPPSRTELKDEIEFMARKAIHEKFTVEEVIKIFEKLEELGDTDFRTTRKSPMTSWFSGAFVHGGKAGRILELEKEKLVEFVPSRWHEVQPWKGERLVLLAHTPRASKLQDDHISELQNVGFTIDKVIVRGEGALVEEEERVDINKFEVMNGGEPHQAFVEVEELDWELPSSSTPTQLLPKALIKKTEVQYTQNIEQVLHDLRAKGEVLEITHTVNLADVKKNLGDWYDSAVKEYTNLKDGKKAFKVTKRWNLPEGCKIPCKGVFTVKPDKHPNPYKRKTRFVACGNHLPEGSMMPEGFDLFAAGLDATSLRSMFAHTAGKGWLTGTTDIRQAFVLAPWLGVPVALQPPAIAFELGLAEHGDMWEVLMSIYGLRESPALWSGFRDQELKNAVWEVVDVDSPQEALGYIMVYIDDLLIAGPPEILHSFFGWVSARWEVDDLNILKENHPIRFLGMELHKVPGGAELAQEGFIKELLRSYGHNGSRSWSQGSRETLVLTAEEEEAIINAAPASMEGREAEVKQAQRQVGEMLWLTGRSRPDIQYRSGPSLKSDVDGIE</sequence>
<dbReference type="EMBL" id="LSRX01000063">
    <property type="protein sequence ID" value="OLQ11213.1"/>
    <property type="molecule type" value="Genomic_DNA"/>
</dbReference>
<dbReference type="InterPro" id="IPR036397">
    <property type="entry name" value="RNaseH_sf"/>
</dbReference>
<dbReference type="GO" id="GO:0003676">
    <property type="term" value="F:nucleic acid binding"/>
    <property type="evidence" value="ECO:0007669"/>
    <property type="project" value="InterPro"/>
</dbReference>
<accession>A0A1Q9EUY1</accession>
<feature type="domain" description="Integrase catalytic" evidence="2">
    <location>
        <begin position="12"/>
        <end position="175"/>
    </location>
</feature>
<keyword evidence="4" id="KW-1185">Reference proteome</keyword>
<evidence type="ECO:0000259" key="2">
    <source>
        <dbReference type="PROSITE" id="PS50994"/>
    </source>
</evidence>
<dbReference type="AlphaFoldDB" id="A0A1Q9EUY1"/>
<dbReference type="GO" id="GO:0015074">
    <property type="term" value="P:DNA integration"/>
    <property type="evidence" value="ECO:0007669"/>
    <property type="project" value="InterPro"/>
</dbReference>
<name>A0A1Q9EUY1_SYMMI</name>
<gene>
    <name evidence="3" type="primary">TY5A</name>
    <name evidence="3" type="ORF">AK812_SmicGene5006</name>
</gene>
<dbReference type="Gene3D" id="3.30.420.10">
    <property type="entry name" value="Ribonuclease H-like superfamily/Ribonuclease H"/>
    <property type="match status" value="1"/>
</dbReference>
<reference evidence="3 4" key="1">
    <citation type="submission" date="2016-02" db="EMBL/GenBank/DDBJ databases">
        <title>Genome analysis of coral dinoflagellate symbionts highlights evolutionary adaptations to a symbiotic lifestyle.</title>
        <authorList>
            <person name="Aranda M."/>
            <person name="Li Y."/>
            <person name="Liew Y.J."/>
            <person name="Baumgarten S."/>
            <person name="Simakov O."/>
            <person name="Wilson M."/>
            <person name="Piel J."/>
            <person name="Ashoor H."/>
            <person name="Bougouffa S."/>
            <person name="Bajic V.B."/>
            <person name="Ryu T."/>
            <person name="Ravasi T."/>
            <person name="Bayer T."/>
            <person name="Micklem G."/>
            <person name="Kim H."/>
            <person name="Bhak J."/>
            <person name="Lajeunesse T.C."/>
            <person name="Voolstra C.R."/>
        </authorList>
    </citation>
    <scope>NUCLEOTIDE SEQUENCE [LARGE SCALE GENOMIC DNA]</scope>
    <source>
        <strain evidence="3 4">CCMP2467</strain>
    </source>
</reference>
<dbReference type="Pfam" id="PF07727">
    <property type="entry name" value="RVT_2"/>
    <property type="match status" value="1"/>
</dbReference>
<dbReference type="InterPro" id="IPR013103">
    <property type="entry name" value="RVT_2"/>
</dbReference>
<dbReference type="InterPro" id="IPR012337">
    <property type="entry name" value="RNaseH-like_sf"/>
</dbReference>
<organism evidence="3 4">
    <name type="scientific">Symbiodinium microadriaticum</name>
    <name type="common">Dinoflagellate</name>
    <name type="synonym">Zooxanthella microadriatica</name>
    <dbReference type="NCBI Taxonomy" id="2951"/>
    <lineage>
        <taxon>Eukaryota</taxon>
        <taxon>Sar</taxon>
        <taxon>Alveolata</taxon>
        <taxon>Dinophyceae</taxon>
        <taxon>Suessiales</taxon>
        <taxon>Symbiodiniaceae</taxon>
        <taxon>Symbiodinium</taxon>
    </lineage>
</organism>
<evidence type="ECO:0000256" key="1">
    <source>
        <dbReference type="SAM" id="MobiDB-lite"/>
    </source>
</evidence>
<feature type="compositionally biased region" description="Acidic residues" evidence="1">
    <location>
        <begin position="14"/>
        <end position="32"/>
    </location>
</feature>
<dbReference type="PROSITE" id="PS50994">
    <property type="entry name" value="INTEGRASE"/>
    <property type="match status" value="1"/>
</dbReference>
<dbReference type="Proteomes" id="UP000186817">
    <property type="component" value="Unassembled WGS sequence"/>
</dbReference>
<proteinExistence type="predicted"/>
<evidence type="ECO:0000313" key="3">
    <source>
        <dbReference type="EMBL" id="OLQ11213.1"/>
    </source>
</evidence>
<protein>
    <submittedName>
        <fullName evidence="3">Putative transposon protein</fullName>
    </submittedName>
</protein>
<comment type="caution">
    <text evidence="3">The sequence shown here is derived from an EMBL/GenBank/DDBJ whole genome shotgun (WGS) entry which is preliminary data.</text>
</comment>
<evidence type="ECO:0000313" key="4">
    <source>
        <dbReference type="Proteomes" id="UP000186817"/>
    </source>
</evidence>
<dbReference type="InterPro" id="IPR001584">
    <property type="entry name" value="Integrase_cat-core"/>
</dbReference>
<dbReference type="SUPFAM" id="SSF53098">
    <property type="entry name" value="Ribonuclease H-like"/>
    <property type="match status" value="1"/>
</dbReference>
<dbReference type="OrthoDB" id="411615at2759"/>
<feature type="region of interest" description="Disordered" evidence="1">
    <location>
        <begin position="1"/>
        <end position="32"/>
    </location>
</feature>